<proteinExistence type="predicted"/>
<comment type="caution">
    <text evidence="1">The sequence shown here is derived from an EMBL/GenBank/DDBJ whole genome shotgun (WGS) entry which is preliminary data.</text>
</comment>
<gene>
    <name evidence="1" type="ORF">HDA41_008080</name>
</gene>
<dbReference type="Proteomes" id="UP000590647">
    <property type="component" value="Unassembled WGS sequence"/>
</dbReference>
<evidence type="ECO:0000313" key="2">
    <source>
        <dbReference type="Proteomes" id="UP000590647"/>
    </source>
</evidence>
<accession>A0A7W9HDT2</accession>
<protein>
    <submittedName>
        <fullName evidence="1">Uncharacterized protein</fullName>
    </submittedName>
</protein>
<dbReference type="EMBL" id="JACHNE010000001">
    <property type="protein sequence ID" value="MBB5800116.1"/>
    <property type="molecule type" value="Genomic_DNA"/>
</dbReference>
<evidence type="ECO:0000313" key="1">
    <source>
        <dbReference type="EMBL" id="MBB5800116.1"/>
    </source>
</evidence>
<organism evidence="1 2">
    <name type="scientific">Streptomyces caelestis</name>
    <dbReference type="NCBI Taxonomy" id="36816"/>
    <lineage>
        <taxon>Bacteria</taxon>
        <taxon>Bacillati</taxon>
        <taxon>Actinomycetota</taxon>
        <taxon>Actinomycetes</taxon>
        <taxon>Kitasatosporales</taxon>
        <taxon>Streptomycetaceae</taxon>
        <taxon>Streptomyces</taxon>
    </lineage>
</organism>
<dbReference type="AlphaFoldDB" id="A0A7W9HDT2"/>
<sequence>MGGLSGFTGVSRYFSLSFSDSQTVRGTSVSAPQVWVNFRVRDQGWHAFAGEMRDR</sequence>
<keyword evidence="2" id="KW-1185">Reference proteome</keyword>
<reference evidence="1 2" key="1">
    <citation type="submission" date="2020-08" db="EMBL/GenBank/DDBJ databases">
        <title>Sequencing the genomes of 1000 actinobacteria strains.</title>
        <authorList>
            <person name="Klenk H.-P."/>
        </authorList>
    </citation>
    <scope>NUCLEOTIDE SEQUENCE [LARGE SCALE GENOMIC DNA]</scope>
    <source>
        <strain evidence="1 2">DSM 40084</strain>
    </source>
</reference>
<name>A0A7W9HDT2_9ACTN</name>